<dbReference type="RefSeq" id="WP_194260433.1">
    <property type="nucleotide sequence ID" value="NZ_JABCQG010000015.1"/>
</dbReference>
<gene>
    <name evidence="1" type="ORF">HKD24_11700</name>
</gene>
<reference evidence="2" key="1">
    <citation type="submission" date="2020-04" db="EMBL/GenBank/DDBJ databases">
        <title>Description of novel Gluconacetobacter.</title>
        <authorList>
            <person name="Sombolestani A."/>
        </authorList>
    </citation>
    <scope>NUCLEOTIDE SEQUENCE [LARGE SCALE GENOMIC DNA]</scope>
    <source>
        <strain evidence="2">LMG 31484</strain>
    </source>
</reference>
<evidence type="ECO:0000313" key="2">
    <source>
        <dbReference type="Proteomes" id="UP000623107"/>
    </source>
</evidence>
<dbReference type="Gene3D" id="3.90.1680.20">
    <property type="match status" value="1"/>
</dbReference>
<dbReference type="InterPro" id="IPR003738">
    <property type="entry name" value="SRAP"/>
</dbReference>
<dbReference type="Pfam" id="PF02586">
    <property type="entry name" value="SRAP"/>
    <property type="match status" value="1"/>
</dbReference>
<protein>
    <submittedName>
        <fullName evidence="1">SOS response-associated peptidase</fullName>
    </submittedName>
</protein>
<proteinExistence type="predicted"/>
<dbReference type="SUPFAM" id="SSF143081">
    <property type="entry name" value="BB1717-like"/>
    <property type="match status" value="1"/>
</dbReference>
<comment type="caution">
    <text evidence="1">The sequence shown here is derived from an EMBL/GenBank/DDBJ whole genome shotgun (WGS) entry which is preliminary data.</text>
</comment>
<evidence type="ECO:0000313" key="1">
    <source>
        <dbReference type="EMBL" id="MBF0859876.1"/>
    </source>
</evidence>
<dbReference type="InterPro" id="IPR036590">
    <property type="entry name" value="SRAP-like"/>
</dbReference>
<dbReference type="Proteomes" id="UP000623107">
    <property type="component" value="Unassembled WGS sequence"/>
</dbReference>
<name>A0ABR9Y7Y3_9PROT</name>
<reference evidence="1 2" key="2">
    <citation type="submission" date="2020-11" db="EMBL/GenBank/DDBJ databases">
        <title>Description of novel Gluconobacter species.</title>
        <authorList>
            <person name="Cleenwerck I."/>
            <person name="Cnockaert M."/>
            <person name="Borremans W."/>
            <person name="Wieme A.D."/>
            <person name="De Vuyst L."/>
            <person name="Vandamme P."/>
        </authorList>
    </citation>
    <scope>NUCLEOTIDE SEQUENCE [LARGE SCALE GENOMIC DNA]</scope>
    <source>
        <strain evidence="1 2">LMG 31484</strain>
    </source>
</reference>
<sequence>VVRNGDNGRELVMARWGMPTPPGYLKGHKVDRGVTNIRNPGSAWWKRWEGLAHRCLVPLTAFSEPERLPDGKSRPVWFARSDGQPLAFLAGIWCRWTSVRKLADGETTDDLDVWMNTPATEALQLQRPLAGGLLVPTEVLNSST</sequence>
<feature type="non-terminal residue" evidence="1">
    <location>
        <position position="1"/>
    </location>
</feature>
<keyword evidence="2" id="KW-1185">Reference proteome</keyword>
<organism evidence="1 2">
    <name type="scientific">Gluconobacter vitians</name>
    <dbReference type="NCBI Taxonomy" id="2728102"/>
    <lineage>
        <taxon>Bacteria</taxon>
        <taxon>Pseudomonadati</taxon>
        <taxon>Pseudomonadota</taxon>
        <taxon>Alphaproteobacteria</taxon>
        <taxon>Acetobacterales</taxon>
        <taxon>Acetobacteraceae</taxon>
        <taxon>Gluconobacter</taxon>
    </lineage>
</organism>
<dbReference type="EMBL" id="JABCQG010000015">
    <property type="protein sequence ID" value="MBF0859876.1"/>
    <property type="molecule type" value="Genomic_DNA"/>
</dbReference>
<accession>A0ABR9Y7Y3</accession>